<keyword evidence="18" id="KW-1185">Reference proteome</keyword>
<evidence type="ECO:0000256" key="9">
    <source>
        <dbReference type="ARBA" id="ARBA00023136"/>
    </source>
</evidence>
<evidence type="ECO:0000256" key="4">
    <source>
        <dbReference type="ARBA" id="ARBA00022496"/>
    </source>
</evidence>
<dbReference type="Proteomes" id="UP000092695">
    <property type="component" value="Chromosome"/>
</dbReference>
<keyword evidence="8 12" id="KW-0798">TonB box</keyword>
<dbReference type="InterPro" id="IPR036942">
    <property type="entry name" value="Beta-barrel_TonB_sf"/>
</dbReference>
<evidence type="ECO:0000313" key="17">
    <source>
        <dbReference type="EMBL" id="ANO51749.1"/>
    </source>
</evidence>
<evidence type="ECO:0000256" key="8">
    <source>
        <dbReference type="ARBA" id="ARBA00023077"/>
    </source>
</evidence>
<evidence type="ECO:0000259" key="16">
    <source>
        <dbReference type="Pfam" id="PF07715"/>
    </source>
</evidence>
<accession>A0A193LH96</accession>
<feature type="region of interest" description="Disordered" evidence="13">
    <location>
        <begin position="703"/>
        <end position="725"/>
    </location>
</feature>
<organism evidence="17 18">
    <name type="scientific">Woeseia oceani</name>
    <dbReference type="NCBI Taxonomy" id="1548547"/>
    <lineage>
        <taxon>Bacteria</taxon>
        <taxon>Pseudomonadati</taxon>
        <taxon>Pseudomonadota</taxon>
        <taxon>Gammaproteobacteria</taxon>
        <taxon>Woeseiales</taxon>
        <taxon>Woeseiaceae</taxon>
        <taxon>Woeseia</taxon>
    </lineage>
</organism>
<dbReference type="InterPro" id="IPR039426">
    <property type="entry name" value="TonB-dep_rcpt-like"/>
</dbReference>
<evidence type="ECO:0000256" key="11">
    <source>
        <dbReference type="PROSITE-ProRule" id="PRU01360"/>
    </source>
</evidence>
<evidence type="ECO:0000256" key="2">
    <source>
        <dbReference type="ARBA" id="ARBA00022448"/>
    </source>
</evidence>
<feature type="signal peptide" evidence="14">
    <location>
        <begin position="1"/>
        <end position="23"/>
    </location>
</feature>
<protein>
    <recommendedName>
        <fullName evidence="19">TonB-dependent receptor</fullName>
    </recommendedName>
</protein>
<keyword evidence="5 11" id="KW-0812">Transmembrane</keyword>
<reference evidence="17 18" key="1">
    <citation type="submission" date="2016-06" db="EMBL/GenBank/DDBJ databases">
        <title>Complete genome sequence of a deep-branching marine Gamma Proteobacterium Woeseia oceani type strain XK5.</title>
        <authorList>
            <person name="Mu D."/>
            <person name="Du Z."/>
        </authorList>
    </citation>
    <scope>NUCLEOTIDE SEQUENCE [LARGE SCALE GENOMIC DNA]</scope>
    <source>
        <strain evidence="17 18">XK5</strain>
    </source>
</reference>
<feature type="domain" description="TonB-dependent receptor-like beta-barrel" evidence="15">
    <location>
        <begin position="293"/>
        <end position="802"/>
    </location>
</feature>
<keyword evidence="7" id="KW-0406">Ion transport</keyword>
<dbReference type="Pfam" id="PF07715">
    <property type="entry name" value="Plug"/>
    <property type="match status" value="1"/>
</dbReference>
<evidence type="ECO:0000256" key="13">
    <source>
        <dbReference type="SAM" id="MobiDB-lite"/>
    </source>
</evidence>
<dbReference type="GO" id="GO:0009279">
    <property type="term" value="C:cell outer membrane"/>
    <property type="evidence" value="ECO:0007669"/>
    <property type="project" value="UniProtKB-SubCell"/>
</dbReference>
<dbReference type="PROSITE" id="PS52016">
    <property type="entry name" value="TONB_DEPENDENT_REC_3"/>
    <property type="match status" value="1"/>
</dbReference>
<evidence type="ECO:0000256" key="14">
    <source>
        <dbReference type="SAM" id="SignalP"/>
    </source>
</evidence>
<feature type="chain" id="PRO_5008260269" description="TonB-dependent receptor" evidence="14">
    <location>
        <begin position="24"/>
        <end position="841"/>
    </location>
</feature>
<keyword evidence="3 11" id="KW-1134">Transmembrane beta strand</keyword>
<comment type="subcellular location">
    <subcellularLocation>
        <location evidence="1 11">Cell outer membrane</location>
        <topology evidence="1 11">Multi-pass membrane protein</topology>
    </subcellularLocation>
</comment>
<dbReference type="AlphaFoldDB" id="A0A193LH96"/>
<sequence>MRTSITVAGLRGMVLTTAFFAVAAPAQNVLIEEIIVTAQKREQNIQDVPVAVTAYSGRMLEESGIKDVRELAAIAPALTSSQSQTSTTSSFSIRGIGTSAQNFGLESSVGLYIDGAYRARQSSIINNLVDIAAVEVLRGPQGTLFGKNTPSGAINMTTVRAGHDRNAFLEVTAGDFGLLNFAGATNFSLIQDVLAVRATVFTGSRDGYVSDINLGNDAINDRNRAGGRLQLMYTPNDKFEVRVIGDYGEINETCCATLTRQDNIVAFGRDDGMGGPVYGTDALLLQLGGTVFTGDQFEDRVTALNRLPHSSNNDAGLSVELNYQFDNVAFKSISAYREFKSFDRIDADFSNVDLLTDTNVADQNSFSQEFQFNGVIGERTTYVAGVYYFQQDLNSVSTLNMGDATSPFLSADPALALAIGGINMFSPPFPPVAEAFPASAFASDNMRQEHESYAVFAQADFELNDAWVLTAGLRYTDEEKKMVGRFSNGSMGPPPDITEIGTVLTLIQMGLLDPFDPANTPRLMAAFSPTWVPGWGLYTQPALAPQADLNETLADDQVTGTIKLSWFANDNTMFYASYGTGYKSGGTNTDRINPVFSQTFGPETSKAIELGVKADFPAQNVRLNVALHNTQVEDLQTNAFSGSGFNLQNAGNADTSGAEVELWWSPTESFQLQANYVRSIADFEDFQNGTCWIATPFHTGTPDPGYDSSGGPFSPTSSVCDRSGGRVPSNPENSFFLALNKSFEVGSSTSLYLRGEYSYISDTMTDGNNEPLKLRPSFDNLNLRFGLIFDNIDAELSIWGRNVTDESFYETVFDVPVQNGKLNAYPLEPRTFGMTFRKSFE</sequence>
<evidence type="ECO:0000256" key="7">
    <source>
        <dbReference type="ARBA" id="ARBA00023065"/>
    </source>
</evidence>
<keyword evidence="4" id="KW-0410">Iron transport</keyword>
<dbReference type="GO" id="GO:0006826">
    <property type="term" value="P:iron ion transport"/>
    <property type="evidence" value="ECO:0007669"/>
    <property type="project" value="UniProtKB-KW"/>
</dbReference>
<dbReference type="InterPro" id="IPR012910">
    <property type="entry name" value="Plug_dom"/>
</dbReference>
<dbReference type="STRING" id="1548547.BA177_11545"/>
<evidence type="ECO:0000313" key="18">
    <source>
        <dbReference type="Proteomes" id="UP000092695"/>
    </source>
</evidence>
<gene>
    <name evidence="17" type="ORF">BA177_11545</name>
</gene>
<dbReference type="Pfam" id="PF00593">
    <property type="entry name" value="TonB_dep_Rec_b-barrel"/>
    <property type="match status" value="1"/>
</dbReference>
<comment type="similarity">
    <text evidence="11 12">Belongs to the TonB-dependent receptor family.</text>
</comment>
<keyword evidence="2 11" id="KW-0813">Transport</keyword>
<evidence type="ECO:0000256" key="3">
    <source>
        <dbReference type="ARBA" id="ARBA00022452"/>
    </source>
</evidence>
<evidence type="ECO:0000256" key="12">
    <source>
        <dbReference type="RuleBase" id="RU003357"/>
    </source>
</evidence>
<dbReference type="RefSeq" id="WP_068616370.1">
    <property type="nucleotide sequence ID" value="NZ_CP016268.1"/>
</dbReference>
<dbReference type="SUPFAM" id="SSF56935">
    <property type="entry name" value="Porins"/>
    <property type="match status" value="1"/>
</dbReference>
<dbReference type="PANTHER" id="PTHR32552">
    <property type="entry name" value="FERRICHROME IRON RECEPTOR-RELATED"/>
    <property type="match status" value="1"/>
</dbReference>
<keyword evidence="9 11" id="KW-0472">Membrane</keyword>
<dbReference type="PANTHER" id="PTHR32552:SF81">
    <property type="entry name" value="TONB-DEPENDENT OUTER MEMBRANE RECEPTOR"/>
    <property type="match status" value="1"/>
</dbReference>
<evidence type="ECO:0000259" key="15">
    <source>
        <dbReference type="Pfam" id="PF00593"/>
    </source>
</evidence>
<keyword evidence="10 11" id="KW-0998">Cell outer membrane</keyword>
<evidence type="ECO:0000256" key="10">
    <source>
        <dbReference type="ARBA" id="ARBA00023237"/>
    </source>
</evidence>
<evidence type="ECO:0008006" key="19">
    <source>
        <dbReference type="Google" id="ProtNLM"/>
    </source>
</evidence>
<proteinExistence type="inferred from homology"/>
<keyword evidence="6" id="KW-0408">Iron</keyword>
<name>A0A193LH96_9GAMM</name>
<dbReference type="Gene3D" id="2.40.170.20">
    <property type="entry name" value="TonB-dependent receptor, beta-barrel domain"/>
    <property type="match status" value="2"/>
</dbReference>
<dbReference type="InterPro" id="IPR000531">
    <property type="entry name" value="Beta-barrel_TonB"/>
</dbReference>
<evidence type="ECO:0000256" key="1">
    <source>
        <dbReference type="ARBA" id="ARBA00004571"/>
    </source>
</evidence>
<dbReference type="EMBL" id="CP016268">
    <property type="protein sequence ID" value="ANO51749.1"/>
    <property type="molecule type" value="Genomic_DNA"/>
</dbReference>
<evidence type="ECO:0000256" key="5">
    <source>
        <dbReference type="ARBA" id="ARBA00022692"/>
    </source>
</evidence>
<evidence type="ECO:0000256" key="6">
    <source>
        <dbReference type="ARBA" id="ARBA00023004"/>
    </source>
</evidence>
<feature type="domain" description="TonB-dependent receptor plug" evidence="16">
    <location>
        <begin position="45"/>
        <end position="153"/>
    </location>
</feature>
<dbReference type="KEGG" id="woc:BA177_11545"/>
<keyword evidence="14" id="KW-0732">Signal</keyword>